<name>A0A3G8F2F9_9CAUD</name>
<sequence length="146" mass="16478">MELKLYAVNDGENVINKTMTLKTTMEINLKRDVDIINPRLILIPNLPTGFSDINYAEIPELNRFYFVDSITNISSTLWQLDLSCDVLETYKADILASKARLYRNLKAGDYFNTALESSHLTTVAKYTSNKGISDSETLIMTTVGDK</sequence>
<dbReference type="Proteomes" id="UP000270048">
    <property type="component" value="Segment"/>
</dbReference>
<reference evidence="2" key="1">
    <citation type="submission" date="2018-10" db="EMBL/GenBank/DDBJ databases">
        <authorList>
            <person name="Olsen N.S."/>
            <person name="Kot W."/>
            <person name="Hansen L.H."/>
        </authorList>
    </citation>
    <scope>NUCLEOTIDE SEQUENCE [LARGE SCALE GENOMIC DNA]</scope>
</reference>
<dbReference type="EMBL" id="MK080312">
    <property type="protein sequence ID" value="AZF88302.1"/>
    <property type="molecule type" value="Genomic_DNA"/>
</dbReference>
<organism evidence="1 2">
    <name type="scientific">Salmonella phage Astrid</name>
    <dbReference type="NCBI Taxonomy" id="2483851"/>
    <lineage>
        <taxon>Viruses</taxon>
        <taxon>Duplodnaviria</taxon>
        <taxon>Heunggongvirae</taxon>
        <taxon>Uroviricota</taxon>
        <taxon>Caudoviricetes</taxon>
        <taxon>Astrithrvirus</taxon>
        <taxon>Astrithrvirus astrithr</taxon>
    </lineage>
</organism>
<evidence type="ECO:0000313" key="1">
    <source>
        <dbReference type="EMBL" id="AZF88302.1"/>
    </source>
</evidence>
<proteinExistence type="predicted"/>
<evidence type="ECO:0000313" key="2">
    <source>
        <dbReference type="Proteomes" id="UP000270048"/>
    </source>
</evidence>
<protein>
    <submittedName>
        <fullName evidence="1">Uncharacterized protein</fullName>
    </submittedName>
</protein>
<accession>A0A3G8F2F9</accession>